<accession>A0A2A2IHI1</accession>
<feature type="transmembrane region" description="Helical" evidence="1">
    <location>
        <begin position="20"/>
        <end position="45"/>
    </location>
</feature>
<evidence type="ECO:0000256" key="1">
    <source>
        <dbReference type="SAM" id="Phobius"/>
    </source>
</evidence>
<keyword evidence="3" id="KW-1185">Reference proteome</keyword>
<organism evidence="2 3">
    <name type="scientific">Virgibacillus profundi</name>
    <dbReference type="NCBI Taxonomy" id="2024555"/>
    <lineage>
        <taxon>Bacteria</taxon>
        <taxon>Bacillati</taxon>
        <taxon>Bacillota</taxon>
        <taxon>Bacilli</taxon>
        <taxon>Bacillales</taxon>
        <taxon>Bacillaceae</taxon>
        <taxon>Virgibacillus</taxon>
    </lineage>
</organism>
<feature type="transmembrane region" description="Helical" evidence="1">
    <location>
        <begin position="295"/>
        <end position="313"/>
    </location>
</feature>
<dbReference type="Proteomes" id="UP000218887">
    <property type="component" value="Unassembled WGS sequence"/>
</dbReference>
<feature type="transmembrane region" description="Helical" evidence="1">
    <location>
        <begin position="320"/>
        <end position="340"/>
    </location>
</feature>
<keyword evidence="1" id="KW-0812">Transmembrane</keyword>
<feature type="transmembrane region" description="Helical" evidence="1">
    <location>
        <begin position="264"/>
        <end position="283"/>
    </location>
</feature>
<dbReference type="RefSeq" id="WP_095654542.1">
    <property type="nucleotide sequence ID" value="NZ_NPOA01000003.1"/>
</dbReference>
<proteinExistence type="predicted"/>
<dbReference type="OrthoDB" id="2450147at2"/>
<dbReference type="AlphaFoldDB" id="A0A2A2IHI1"/>
<protein>
    <submittedName>
        <fullName evidence="2">Uncharacterized protein</fullName>
    </submittedName>
</protein>
<sequence length="385" mass="45374">MNYIDVIDEHKTRKEEPYWWITYFSILTVGLLIGISFIFGPFILLITFKSFWLLIPFLLVPLGFVIVKGIFKTFKKLIWKNNNLSEFTLKEDSISFEQWKKENPYKKQSEEFSVSSIDYVVFSYYTVRQTKNTRFNTITETAPMLYIIYTDTKKKLLSIPFYIKDSGINTWLSYFQEKGTPLKFTSIGLYNKYEDVLTDESRLDFLESGKTNLIAFTFENDWREQSTKLSREWEKTINEKHEIENEEINNQKPKTKERIPFKQWLVIALIVYGLMAIGIYTSVNLAEQGIIDEGGPLPGFTLLIILGFLYFYLFKYYLRWYHMIRFCVESFIICLIYAIVVEDRGKIAEEMGTSILGTAMLLIALIWIPYLIVKFIRKLGSSPKF</sequence>
<name>A0A2A2IHI1_9BACI</name>
<dbReference type="EMBL" id="NPOA01000003">
    <property type="protein sequence ID" value="PAV30575.1"/>
    <property type="molecule type" value="Genomic_DNA"/>
</dbReference>
<evidence type="ECO:0000313" key="2">
    <source>
        <dbReference type="EMBL" id="PAV30575.1"/>
    </source>
</evidence>
<evidence type="ECO:0000313" key="3">
    <source>
        <dbReference type="Proteomes" id="UP000218887"/>
    </source>
</evidence>
<reference evidence="2 3" key="1">
    <citation type="submission" date="2017-08" db="EMBL/GenBank/DDBJ databases">
        <title>Virgibacillus indicus sp. nov. and Virgibacillus profoundi sp. nov, two moderately halophilic bacteria isolated from marine sediment by using the Microfluidic Streak Plate.</title>
        <authorList>
            <person name="Xu B."/>
            <person name="Hu B."/>
            <person name="Wang J."/>
            <person name="Zhu Y."/>
            <person name="Huang L."/>
            <person name="Du W."/>
            <person name="Huang Y."/>
        </authorList>
    </citation>
    <scope>NUCLEOTIDE SEQUENCE [LARGE SCALE GENOMIC DNA]</scope>
    <source>
        <strain evidence="2 3">IO3-P3-H5</strain>
    </source>
</reference>
<comment type="caution">
    <text evidence="2">The sequence shown here is derived from an EMBL/GenBank/DDBJ whole genome shotgun (WGS) entry which is preliminary data.</text>
</comment>
<keyword evidence="1" id="KW-1133">Transmembrane helix</keyword>
<feature type="transmembrane region" description="Helical" evidence="1">
    <location>
        <begin position="51"/>
        <end position="71"/>
    </location>
</feature>
<keyword evidence="1" id="KW-0472">Membrane</keyword>
<gene>
    <name evidence="2" type="ORF">CIL05_05595</name>
</gene>
<feature type="transmembrane region" description="Helical" evidence="1">
    <location>
        <begin position="352"/>
        <end position="373"/>
    </location>
</feature>